<organism evidence="3 4">
    <name type="scientific">Halopiger aswanensis</name>
    <dbReference type="NCBI Taxonomy" id="148449"/>
    <lineage>
        <taxon>Archaea</taxon>
        <taxon>Methanobacteriati</taxon>
        <taxon>Methanobacteriota</taxon>
        <taxon>Stenosarchaea group</taxon>
        <taxon>Halobacteria</taxon>
        <taxon>Halobacteriales</taxon>
        <taxon>Natrialbaceae</taxon>
        <taxon>Halopiger</taxon>
    </lineage>
</organism>
<dbReference type="Pfam" id="PF25933">
    <property type="entry name" value="DUF7978"/>
    <property type="match status" value="1"/>
</dbReference>
<dbReference type="RefSeq" id="WP_120244753.1">
    <property type="nucleotide sequence ID" value="NZ_RAPO01000002.1"/>
</dbReference>
<feature type="transmembrane region" description="Helical" evidence="1">
    <location>
        <begin position="173"/>
        <end position="199"/>
    </location>
</feature>
<dbReference type="EMBL" id="RAPO01000002">
    <property type="protein sequence ID" value="RKD95485.1"/>
    <property type="molecule type" value="Genomic_DNA"/>
</dbReference>
<evidence type="ECO:0000313" key="4">
    <source>
        <dbReference type="Proteomes" id="UP000283805"/>
    </source>
</evidence>
<feature type="domain" description="DUF7978" evidence="2">
    <location>
        <begin position="10"/>
        <end position="199"/>
    </location>
</feature>
<sequence length="207" mass="20907">MSFPTSDADAAETTDGTAAETGLPVLAGAAAGLGAWLVGYAVTYLLVANDVRESPIQRMIEAFGGEPATYEMVGWVFYNAHLAETVFRNVPLVGSRATSYIGGENGFTVALYAIPVVTLLVAGLALAAYRGSSAPIDGLLAGLTALPGYLLATVAGVFLFEVTVGNATGGPDALPAVVLAGLLFPAVCASIGGVVGAVVTGRIRSDR</sequence>
<feature type="transmembrane region" description="Helical" evidence="1">
    <location>
        <begin position="139"/>
        <end position="161"/>
    </location>
</feature>
<proteinExistence type="predicted"/>
<accession>A0A3R7HY17</accession>
<dbReference type="OrthoDB" id="270777at2157"/>
<reference evidence="3 4" key="1">
    <citation type="submission" date="2018-09" db="EMBL/GenBank/DDBJ databases">
        <title>Genomic Encyclopedia of Archaeal and Bacterial Type Strains, Phase II (KMG-II): from individual species to whole genera.</title>
        <authorList>
            <person name="Goeker M."/>
        </authorList>
    </citation>
    <scope>NUCLEOTIDE SEQUENCE [LARGE SCALE GENOMIC DNA]</scope>
    <source>
        <strain evidence="3 4">DSM 13151</strain>
    </source>
</reference>
<dbReference type="Proteomes" id="UP000283805">
    <property type="component" value="Unassembled WGS sequence"/>
</dbReference>
<feature type="transmembrane region" description="Helical" evidence="1">
    <location>
        <begin position="25"/>
        <end position="47"/>
    </location>
</feature>
<keyword evidence="1" id="KW-0472">Membrane</keyword>
<keyword evidence="4" id="KW-1185">Reference proteome</keyword>
<protein>
    <recommendedName>
        <fullName evidence="2">DUF7978 domain-containing protein</fullName>
    </recommendedName>
</protein>
<keyword evidence="1" id="KW-1133">Transmembrane helix</keyword>
<comment type="caution">
    <text evidence="3">The sequence shown here is derived from an EMBL/GenBank/DDBJ whole genome shotgun (WGS) entry which is preliminary data.</text>
</comment>
<evidence type="ECO:0000313" key="3">
    <source>
        <dbReference type="EMBL" id="RKD95485.1"/>
    </source>
</evidence>
<evidence type="ECO:0000259" key="2">
    <source>
        <dbReference type="Pfam" id="PF25933"/>
    </source>
</evidence>
<dbReference type="InterPro" id="IPR058284">
    <property type="entry name" value="DUF7978"/>
</dbReference>
<evidence type="ECO:0000256" key="1">
    <source>
        <dbReference type="SAM" id="Phobius"/>
    </source>
</evidence>
<name>A0A3R7HY17_9EURY</name>
<gene>
    <name evidence="3" type="ORF">ATJ93_2341</name>
</gene>
<feature type="transmembrane region" description="Helical" evidence="1">
    <location>
        <begin position="107"/>
        <end position="127"/>
    </location>
</feature>
<dbReference type="AlphaFoldDB" id="A0A3R7HY17"/>
<keyword evidence="1" id="KW-0812">Transmembrane</keyword>